<evidence type="ECO:0000259" key="1">
    <source>
        <dbReference type="PROSITE" id="PS50181"/>
    </source>
</evidence>
<protein>
    <recommendedName>
        <fullName evidence="1">F-box domain-containing protein</fullName>
    </recommendedName>
</protein>
<evidence type="ECO:0000313" key="2">
    <source>
        <dbReference type="EnsemblPlants" id="Solyc08g041700.1.1.1"/>
    </source>
</evidence>
<dbReference type="EnsemblPlants" id="Solyc08g041700.1.1">
    <property type="protein sequence ID" value="Solyc08g041700.1.1.1"/>
    <property type="gene ID" value="Solyc08g041700.1"/>
</dbReference>
<dbReference type="PANTHER" id="PTHR31672">
    <property type="entry name" value="BNACNNG10540D PROTEIN"/>
    <property type="match status" value="1"/>
</dbReference>
<gene>
    <name evidence="2" type="primary">LOC101259656</name>
</gene>
<dbReference type="GO" id="GO:0031146">
    <property type="term" value="P:SCF-dependent proteasomal ubiquitin-dependent protein catabolic process"/>
    <property type="evidence" value="ECO:0000318"/>
    <property type="project" value="GO_Central"/>
</dbReference>
<dbReference type="Proteomes" id="UP000004994">
    <property type="component" value="Chromosome 8"/>
</dbReference>
<reference evidence="2" key="2">
    <citation type="submission" date="2019-01" db="UniProtKB">
        <authorList>
            <consortium name="EnsemblPlants"/>
        </authorList>
    </citation>
    <scope>IDENTIFICATION</scope>
    <source>
        <strain evidence="2">cv. Heinz 1706</strain>
    </source>
</reference>
<dbReference type="SMART" id="SM00256">
    <property type="entry name" value="FBOX"/>
    <property type="match status" value="1"/>
</dbReference>
<dbReference type="Pfam" id="PF00646">
    <property type="entry name" value="F-box"/>
    <property type="match status" value="1"/>
</dbReference>
<dbReference type="KEGG" id="sly:101259656"/>
<proteinExistence type="predicted"/>
<sequence>MPTKAISFCLLPSELIQYIILQLSLPEIIQLKSVNKSILSIISDGDFIRNYNHQSSSATWLFLYKKRWRREALLYGISDCSNRWFTILICDMLKQVVPPGEDVYFLTANANIFLFALNNTQQLMSLDIMTRVVKNIPPSPLGPRGTSLWRRSGMKLLSCPNCNCNHFRFLFAEYHQNRPTLFEYDSRVETWEYCWGTDEVVSQDYYFDDEYIFLSASNGRNGSVIIGVVRPHECCNTTTITTNTPLVIRPTFNNEQEHQHHRLAVGFSWGNSIDLLHVYGDGNMMTIRSDKVNNNSNKRKIKRIELWGLSRNNGRYWEFVSVAPNELIHKISKPYGAMMGCMQKSKGVTRAILMTNLEGTWETIWLSYNNNNNHWAWLPLPDCNMKGSNLAGVTFSSGLTLS</sequence>
<dbReference type="InterPro" id="IPR036047">
    <property type="entry name" value="F-box-like_dom_sf"/>
</dbReference>
<evidence type="ECO:0000313" key="3">
    <source>
        <dbReference type="Proteomes" id="UP000004994"/>
    </source>
</evidence>
<dbReference type="PaxDb" id="4081-Solyc08g041700.1.1"/>
<dbReference type="GO" id="GO:0004842">
    <property type="term" value="F:ubiquitin-protein transferase activity"/>
    <property type="evidence" value="ECO:0000318"/>
    <property type="project" value="GO_Central"/>
</dbReference>
<accession>A0A3Q7HKM9</accession>
<dbReference type="AlphaFoldDB" id="A0A3Q7HKM9"/>
<dbReference type="InParanoid" id="A0A3Q7HKM9"/>
<dbReference type="RefSeq" id="XP_004244936.1">
    <property type="nucleotide sequence ID" value="XM_004244888.5"/>
</dbReference>
<dbReference type="OrthoDB" id="661089at2759"/>
<dbReference type="OMA" id="KKRWHRD"/>
<feature type="domain" description="F-box" evidence="1">
    <location>
        <begin position="5"/>
        <end position="51"/>
    </location>
</feature>
<keyword evidence="3" id="KW-1185">Reference proteome</keyword>
<dbReference type="PROSITE" id="PS50181">
    <property type="entry name" value="FBOX"/>
    <property type="match status" value="1"/>
</dbReference>
<dbReference type="SUPFAM" id="SSF81383">
    <property type="entry name" value="F-box domain"/>
    <property type="match status" value="1"/>
</dbReference>
<dbReference type="InterPro" id="IPR050796">
    <property type="entry name" value="SCF_F-box_component"/>
</dbReference>
<dbReference type="FunCoup" id="A0A3Q7HKM9">
    <property type="interactions" value="22"/>
</dbReference>
<dbReference type="InterPro" id="IPR001810">
    <property type="entry name" value="F-box_dom"/>
</dbReference>
<dbReference type="Gramene" id="Solyc08g041700.1.1">
    <property type="protein sequence ID" value="Solyc08g041700.1.1.1"/>
    <property type="gene ID" value="Solyc08g041700.1"/>
</dbReference>
<reference evidence="2" key="1">
    <citation type="journal article" date="2012" name="Nature">
        <title>The tomato genome sequence provides insights into fleshy fruit evolution.</title>
        <authorList>
            <consortium name="Tomato Genome Consortium"/>
        </authorList>
    </citation>
    <scope>NUCLEOTIDE SEQUENCE [LARGE SCALE GENOMIC DNA]</scope>
    <source>
        <strain evidence="2">cv. Heinz 1706</strain>
    </source>
</reference>
<dbReference type="GeneID" id="101259656"/>
<name>A0A3Q7HKM9_SOLLC</name>
<organism evidence="2">
    <name type="scientific">Solanum lycopersicum</name>
    <name type="common">Tomato</name>
    <name type="synonym">Lycopersicon esculentum</name>
    <dbReference type="NCBI Taxonomy" id="4081"/>
    <lineage>
        <taxon>Eukaryota</taxon>
        <taxon>Viridiplantae</taxon>
        <taxon>Streptophyta</taxon>
        <taxon>Embryophyta</taxon>
        <taxon>Tracheophyta</taxon>
        <taxon>Spermatophyta</taxon>
        <taxon>Magnoliopsida</taxon>
        <taxon>eudicotyledons</taxon>
        <taxon>Gunneridae</taxon>
        <taxon>Pentapetalae</taxon>
        <taxon>asterids</taxon>
        <taxon>lamiids</taxon>
        <taxon>Solanales</taxon>
        <taxon>Solanaceae</taxon>
        <taxon>Solanoideae</taxon>
        <taxon>Solaneae</taxon>
        <taxon>Solanum</taxon>
        <taxon>Solanum subgen. Lycopersicon</taxon>
    </lineage>
</organism>